<dbReference type="Proteomes" id="UP000015103">
    <property type="component" value="Unassembled WGS sequence"/>
</dbReference>
<dbReference type="VEuPathDB" id="VectorBase:RPRC004047"/>
<dbReference type="InParanoid" id="T1HJ24"/>
<sequence length="42" mass="4560">MDRSAIFVFVVVLYTVKGGQVQTRDTGAPMSPMCIMDCVVGH</sequence>
<organism evidence="1 2">
    <name type="scientific">Rhodnius prolixus</name>
    <name type="common">Triatomid bug</name>
    <dbReference type="NCBI Taxonomy" id="13249"/>
    <lineage>
        <taxon>Eukaryota</taxon>
        <taxon>Metazoa</taxon>
        <taxon>Ecdysozoa</taxon>
        <taxon>Arthropoda</taxon>
        <taxon>Hexapoda</taxon>
        <taxon>Insecta</taxon>
        <taxon>Pterygota</taxon>
        <taxon>Neoptera</taxon>
        <taxon>Paraneoptera</taxon>
        <taxon>Hemiptera</taxon>
        <taxon>Heteroptera</taxon>
        <taxon>Panheteroptera</taxon>
        <taxon>Cimicomorpha</taxon>
        <taxon>Reduviidae</taxon>
        <taxon>Triatominae</taxon>
        <taxon>Rhodnius</taxon>
    </lineage>
</organism>
<proteinExistence type="predicted"/>
<keyword evidence="2" id="KW-1185">Reference proteome</keyword>
<evidence type="ECO:0000313" key="1">
    <source>
        <dbReference type="EnsemblMetazoa" id="RPRC004047-PA"/>
    </source>
</evidence>
<dbReference type="EnsemblMetazoa" id="RPRC004047-RA">
    <property type="protein sequence ID" value="RPRC004047-PA"/>
    <property type="gene ID" value="RPRC004047"/>
</dbReference>
<dbReference type="AlphaFoldDB" id="T1HJ24"/>
<name>T1HJ24_RHOPR</name>
<dbReference type="EMBL" id="ACPB03030494">
    <property type="status" value="NOT_ANNOTATED_CDS"/>
    <property type="molecule type" value="Genomic_DNA"/>
</dbReference>
<dbReference type="HOGENOM" id="CLU_3261098_0_0_1"/>
<protein>
    <submittedName>
        <fullName evidence="1">Uncharacterized protein</fullName>
    </submittedName>
</protein>
<accession>T1HJ24</accession>
<reference evidence="1" key="1">
    <citation type="submission" date="2015-05" db="UniProtKB">
        <authorList>
            <consortium name="EnsemblMetazoa"/>
        </authorList>
    </citation>
    <scope>IDENTIFICATION</scope>
</reference>
<evidence type="ECO:0000313" key="2">
    <source>
        <dbReference type="Proteomes" id="UP000015103"/>
    </source>
</evidence>